<dbReference type="HOGENOM" id="CLU_3229865_0_0_10"/>
<evidence type="ECO:0000313" key="2">
    <source>
        <dbReference type="Proteomes" id="UP000005150"/>
    </source>
</evidence>
<keyword evidence="2" id="KW-1185">Reference proteome</keyword>
<name>I9ICG6_9BACE</name>
<accession>I9ICG6</accession>
<dbReference type="Proteomes" id="UP000005150">
    <property type="component" value="Unassembled WGS sequence"/>
</dbReference>
<evidence type="ECO:0000313" key="1">
    <source>
        <dbReference type="EMBL" id="EIY70829.1"/>
    </source>
</evidence>
<protein>
    <submittedName>
        <fullName evidence="1">Uncharacterized protein</fullName>
    </submittedName>
</protein>
<comment type="caution">
    <text evidence="1">The sequence shown here is derived from an EMBL/GenBank/DDBJ whole genome shotgun (WGS) entry which is preliminary data.</text>
</comment>
<proteinExistence type="predicted"/>
<sequence length="43" mass="4894">MVLTMRMESTHNFMSLIFSTFDIRVVPHFFSSFSSSDAAYIAA</sequence>
<organism evidence="1 2">
    <name type="scientific">Bacteroides salyersiae CL02T12C01</name>
    <dbReference type="NCBI Taxonomy" id="997887"/>
    <lineage>
        <taxon>Bacteria</taxon>
        <taxon>Pseudomonadati</taxon>
        <taxon>Bacteroidota</taxon>
        <taxon>Bacteroidia</taxon>
        <taxon>Bacteroidales</taxon>
        <taxon>Bacteroidaceae</taxon>
        <taxon>Bacteroides</taxon>
    </lineage>
</organism>
<reference evidence="1 2" key="1">
    <citation type="submission" date="2012-02" db="EMBL/GenBank/DDBJ databases">
        <title>The Genome Sequence of Bacteroides salyersiae CL02T12C01.</title>
        <authorList>
            <consortium name="The Broad Institute Genome Sequencing Platform"/>
            <person name="Earl A."/>
            <person name="Ward D."/>
            <person name="Feldgarden M."/>
            <person name="Gevers D."/>
            <person name="Zitomersky N.L."/>
            <person name="Coyne M.J."/>
            <person name="Comstock L.E."/>
            <person name="Young S.K."/>
            <person name="Zeng Q."/>
            <person name="Gargeya S."/>
            <person name="Fitzgerald M."/>
            <person name="Haas B."/>
            <person name="Abouelleil A."/>
            <person name="Alvarado L."/>
            <person name="Arachchi H.M."/>
            <person name="Berlin A."/>
            <person name="Chapman S.B."/>
            <person name="Gearin G."/>
            <person name="Goldberg J."/>
            <person name="Griggs A."/>
            <person name="Gujja S."/>
            <person name="Hansen M."/>
            <person name="Heiman D."/>
            <person name="Howarth C."/>
            <person name="Larimer J."/>
            <person name="Lui A."/>
            <person name="MacDonald P.J.P."/>
            <person name="McCowen C."/>
            <person name="Montmayeur A."/>
            <person name="Murphy C."/>
            <person name="Neiman D."/>
            <person name="Pearson M."/>
            <person name="Priest M."/>
            <person name="Roberts A."/>
            <person name="Saif S."/>
            <person name="Shea T."/>
            <person name="Sisk P."/>
            <person name="Stolte C."/>
            <person name="Sykes S."/>
            <person name="Wortman J."/>
            <person name="Nusbaum C."/>
            <person name="Birren B."/>
        </authorList>
    </citation>
    <scope>NUCLEOTIDE SEQUENCE [LARGE SCALE GENOMIC DNA]</scope>
    <source>
        <strain evidence="1 2">CL02T12C01</strain>
    </source>
</reference>
<dbReference type="AlphaFoldDB" id="I9ICG6"/>
<dbReference type="EMBL" id="AGXV01000003">
    <property type="protein sequence ID" value="EIY70829.1"/>
    <property type="molecule type" value="Genomic_DNA"/>
</dbReference>
<gene>
    <name evidence="1" type="ORF">HMPREF1071_00146</name>
</gene>